<dbReference type="AlphaFoldDB" id="A0AAV7X1A9"/>
<gene>
    <name evidence="1" type="ORF">NDU88_005656</name>
</gene>
<sequence>MVALHGQDAWDKSCSRVSQRTRQVSFRAHVEEVQIYQRASVRQSSGSLKMVDERVQAAPWLLQEAGCLDLVREGVLQPPRLARRAASRVAVLACSLLRCVRAPTKPGCRDCVGWWTPRAVSGTIEEQGKKEQGCRDGVGWWTPRAVSGTIEEQGKKEQGCRDGVGWWTPRAVSGTIEEQGKKEQNAFGRNCSCVLQLTQNMQIIGAQNRTALV</sequence>
<organism evidence="1 2">
    <name type="scientific">Pleurodeles waltl</name>
    <name type="common">Iberian ribbed newt</name>
    <dbReference type="NCBI Taxonomy" id="8319"/>
    <lineage>
        <taxon>Eukaryota</taxon>
        <taxon>Metazoa</taxon>
        <taxon>Chordata</taxon>
        <taxon>Craniata</taxon>
        <taxon>Vertebrata</taxon>
        <taxon>Euteleostomi</taxon>
        <taxon>Amphibia</taxon>
        <taxon>Batrachia</taxon>
        <taxon>Caudata</taxon>
        <taxon>Salamandroidea</taxon>
        <taxon>Salamandridae</taxon>
        <taxon>Pleurodelinae</taxon>
        <taxon>Pleurodeles</taxon>
    </lineage>
</organism>
<proteinExistence type="predicted"/>
<dbReference type="Proteomes" id="UP001066276">
    <property type="component" value="Chromosome 1_1"/>
</dbReference>
<comment type="caution">
    <text evidence="1">The sequence shown here is derived from an EMBL/GenBank/DDBJ whole genome shotgun (WGS) entry which is preliminary data.</text>
</comment>
<evidence type="ECO:0000313" key="2">
    <source>
        <dbReference type="Proteomes" id="UP001066276"/>
    </source>
</evidence>
<name>A0AAV7X1A9_PLEWA</name>
<protein>
    <submittedName>
        <fullName evidence="1">Uncharacterized protein</fullName>
    </submittedName>
</protein>
<evidence type="ECO:0000313" key="1">
    <source>
        <dbReference type="EMBL" id="KAJ1218070.1"/>
    </source>
</evidence>
<accession>A0AAV7X1A9</accession>
<dbReference type="EMBL" id="JANPWB010000001">
    <property type="protein sequence ID" value="KAJ1218070.1"/>
    <property type="molecule type" value="Genomic_DNA"/>
</dbReference>
<reference evidence="1" key="1">
    <citation type="journal article" date="2022" name="bioRxiv">
        <title>Sequencing and chromosome-scale assembly of the giantPleurodeles waltlgenome.</title>
        <authorList>
            <person name="Brown T."/>
            <person name="Elewa A."/>
            <person name="Iarovenko S."/>
            <person name="Subramanian E."/>
            <person name="Araus A.J."/>
            <person name="Petzold A."/>
            <person name="Susuki M."/>
            <person name="Suzuki K.-i.T."/>
            <person name="Hayashi T."/>
            <person name="Toyoda A."/>
            <person name="Oliveira C."/>
            <person name="Osipova E."/>
            <person name="Leigh N.D."/>
            <person name="Simon A."/>
            <person name="Yun M.H."/>
        </authorList>
    </citation>
    <scope>NUCLEOTIDE SEQUENCE</scope>
    <source>
        <strain evidence="1">20211129_DDA</strain>
        <tissue evidence="1">Liver</tissue>
    </source>
</reference>
<keyword evidence="2" id="KW-1185">Reference proteome</keyword>